<evidence type="ECO:0000313" key="2">
    <source>
        <dbReference type="EMBL" id="ANJ54850.1"/>
    </source>
</evidence>
<gene>
    <name evidence="2" type="ORF">PMA3_06615</name>
</gene>
<dbReference type="OrthoDB" id="6856769at2"/>
<dbReference type="AlphaFoldDB" id="A0A191YPN0"/>
<keyword evidence="1" id="KW-0175">Coiled coil</keyword>
<evidence type="ECO:0000256" key="1">
    <source>
        <dbReference type="SAM" id="Coils"/>
    </source>
</evidence>
<keyword evidence="3" id="KW-1185">Reference proteome</keyword>
<proteinExistence type="predicted"/>
<sequence>MSGVDTRNKLIGIIKQHQLDNGMTKLPIGKLSNLAGITRQAFNRYYGDLKDYAKGSQSISKLLVSDCTSLSQLLESKEKRLAQLEFQLIEIQATHKAELTEALNKHITSLMNNDVMIYESGQISATLTSQNNHNAQLIKRVTELEVSNTQLIADATSTYNFNNEINSIKSSKNFIPLEIDVKALCKSYAVSNDFDEYEDAKDAEIQKNIKIIKALPSLEKVDIVVFQERYISDFGSFCKTINPRPDHVLVALQLPLYSRAEIQLIVKELTPVASLSIYVPYSSSEAVIASKRKFIYRGVPEEELKDADEARVPLMDWGFDSIQVKRIKQGD</sequence>
<accession>A0A191YPN0</accession>
<feature type="coiled-coil region" evidence="1">
    <location>
        <begin position="67"/>
        <end position="94"/>
    </location>
</feature>
<dbReference type="RefSeq" id="WP_064676409.1">
    <property type="nucleotide sequence ID" value="NZ_CP014870.1"/>
</dbReference>
<protein>
    <submittedName>
        <fullName evidence="2">Uncharacterized protein</fullName>
    </submittedName>
</protein>
<organism evidence="2 3">
    <name type="scientific">Pseudomonas silesiensis</name>
    <dbReference type="NCBI Taxonomy" id="1853130"/>
    <lineage>
        <taxon>Bacteria</taxon>
        <taxon>Pseudomonadati</taxon>
        <taxon>Pseudomonadota</taxon>
        <taxon>Gammaproteobacteria</taxon>
        <taxon>Pseudomonadales</taxon>
        <taxon>Pseudomonadaceae</taxon>
        <taxon>Pseudomonas</taxon>
    </lineage>
</organism>
<name>A0A191YPN0_9PSED</name>
<dbReference type="Proteomes" id="UP000078354">
    <property type="component" value="Chromosome"/>
</dbReference>
<dbReference type="KEGG" id="psil:PMA3_06615"/>
<dbReference type="STRING" id="1853130.PMA3_06615"/>
<dbReference type="EMBL" id="CP014870">
    <property type="protein sequence ID" value="ANJ54850.1"/>
    <property type="molecule type" value="Genomic_DNA"/>
</dbReference>
<evidence type="ECO:0000313" key="3">
    <source>
        <dbReference type="Proteomes" id="UP000078354"/>
    </source>
</evidence>
<reference evidence="2 3" key="1">
    <citation type="journal article" date="2018" name="Syst. Appl. Microbiol.">
        <title>Pseudomonas silesiensis sp. nov. strain A3T isolated from a biological pesticide sewage treatment plant and analysis of the complete genome sequence.</title>
        <authorList>
            <person name="Kaminski M.A."/>
            <person name="Furmanczyk E.M."/>
            <person name="Sobczak A."/>
            <person name="Dziembowski A."/>
            <person name="Lipinski L."/>
        </authorList>
    </citation>
    <scope>NUCLEOTIDE SEQUENCE [LARGE SCALE GENOMIC DNA]</scope>
    <source>
        <strain evidence="2 3">A3</strain>
    </source>
</reference>